<dbReference type="OrthoDB" id="871140at2"/>
<evidence type="ECO:0000256" key="4">
    <source>
        <dbReference type="ARBA" id="ARBA00022692"/>
    </source>
</evidence>
<keyword evidence="2" id="KW-1003">Cell membrane</keyword>
<dbReference type="GO" id="GO:0042158">
    <property type="term" value="P:lipoprotein biosynthetic process"/>
    <property type="evidence" value="ECO:0007669"/>
    <property type="project" value="InterPro"/>
</dbReference>
<feature type="transmembrane region" description="Helical" evidence="7">
    <location>
        <begin position="320"/>
        <end position="338"/>
    </location>
</feature>
<dbReference type="InterPro" id="IPR001640">
    <property type="entry name" value="Lgt"/>
</dbReference>
<dbReference type="Proteomes" id="UP000228535">
    <property type="component" value="Unassembled WGS sequence"/>
</dbReference>
<keyword evidence="5 7" id="KW-1133">Transmembrane helix</keyword>
<keyword evidence="3 8" id="KW-0808">Transferase</keyword>
<keyword evidence="4 7" id="KW-0812">Transmembrane</keyword>
<dbReference type="PANTHER" id="PTHR30589">
    <property type="entry name" value="PROLIPOPROTEIN DIACYLGLYCERYL TRANSFERASE"/>
    <property type="match status" value="1"/>
</dbReference>
<dbReference type="AlphaFoldDB" id="A0A2M9BPD6"/>
<keyword evidence="8" id="KW-0449">Lipoprotein</keyword>
<feature type="transmembrane region" description="Helical" evidence="7">
    <location>
        <begin position="92"/>
        <end position="110"/>
    </location>
</feature>
<comment type="caution">
    <text evidence="8">The sequence shown here is derived from an EMBL/GenBank/DDBJ whole genome shotgun (WGS) entry which is preliminary data.</text>
</comment>
<proteinExistence type="inferred from homology"/>
<evidence type="ECO:0000256" key="5">
    <source>
        <dbReference type="ARBA" id="ARBA00022989"/>
    </source>
</evidence>
<keyword evidence="6 7" id="KW-0472">Membrane</keyword>
<sequence length="619" mass="66990">MPHALLLLAPPLWPVPAHVGYDSYTLFYVLAFSLNLGLLVWEGHRRGYPLRPWLVLLACSTLAFILGTKLLAFSGPDWQLLLRTGQWPVSEARTVLGGALAGTLTLLALRRPFGFSWHVFDAFTVPMCAALMVQCVGCALTGCCFGHPTGGSWGFTYPPDTLPYLVQVDRGLLPVGAAHSLPVHPTQLYTLLVGAAVGSLLLLTRHRPWPGGNRRLLHLGLLLAGRFVIEFWRDPAGEQVGAAVRLHGGLALKQVQWALLLLAPLVWAGWATQLYRAQHSAPAPEQLPRQNSRRNLLAVALLLALTAWLGPWALTLPEVLVIKALLLAVLGLEGAQLLRGALVRPRPARLALPLVLVGVVLVLTSQAAADSTRATRAAYTTLGLGLSAGSFERNQNTDGGCGGSTPLLHYRHRYQLATLDAAHTVLPGTAANGKVHKAEITAGLRLHLGGDQQTQQFTDPLLGSGLRKNTLLISANPYLQIDRSWFGLGLGLMVGNLGYHKYTFGDEISSLDLQSSVRIGPRQILYAQADYNYLGYGTGNPQQRLGLGTGFGGTRWELRTGAATAKNYALPAGQRAWSGFVEAQALLTPQWQAGTFLTFGNPHQQQVGLRVGHRFLRRQ</sequence>
<dbReference type="Pfam" id="PF01790">
    <property type="entry name" value="LGT"/>
    <property type="match status" value="1"/>
</dbReference>
<comment type="similarity">
    <text evidence="1">Belongs to the Lgt family.</text>
</comment>
<feature type="transmembrane region" description="Helical" evidence="7">
    <location>
        <begin position="350"/>
        <end position="369"/>
    </location>
</feature>
<dbReference type="GO" id="GO:0005886">
    <property type="term" value="C:plasma membrane"/>
    <property type="evidence" value="ECO:0007669"/>
    <property type="project" value="InterPro"/>
</dbReference>
<dbReference type="GO" id="GO:0008961">
    <property type="term" value="F:phosphatidylglycerol-prolipoprotein diacylglyceryl transferase activity"/>
    <property type="evidence" value="ECO:0007669"/>
    <property type="project" value="InterPro"/>
</dbReference>
<reference evidence="8 9" key="1">
    <citation type="submission" date="2017-11" db="EMBL/GenBank/DDBJ databases">
        <title>Genomic Encyclopedia of Archaeal and Bacterial Type Strains, Phase II (KMG-II): From Individual Species to Whole Genera.</title>
        <authorList>
            <person name="Goeker M."/>
        </authorList>
    </citation>
    <scope>NUCLEOTIDE SEQUENCE [LARGE SCALE GENOMIC DNA]</scope>
    <source>
        <strain evidence="8 9">DSM 11115</strain>
    </source>
</reference>
<name>A0A2M9BPD6_9BACT</name>
<gene>
    <name evidence="8" type="ORF">CLV45_1237</name>
</gene>
<evidence type="ECO:0000313" key="8">
    <source>
        <dbReference type="EMBL" id="PJJ59815.1"/>
    </source>
</evidence>
<evidence type="ECO:0000313" key="9">
    <source>
        <dbReference type="Proteomes" id="UP000228535"/>
    </source>
</evidence>
<evidence type="ECO:0000256" key="3">
    <source>
        <dbReference type="ARBA" id="ARBA00022679"/>
    </source>
</evidence>
<keyword evidence="9" id="KW-1185">Reference proteome</keyword>
<evidence type="ECO:0000256" key="7">
    <source>
        <dbReference type="SAM" id="Phobius"/>
    </source>
</evidence>
<dbReference type="PANTHER" id="PTHR30589:SF0">
    <property type="entry name" value="PHOSPHATIDYLGLYCEROL--PROLIPOPROTEIN DIACYLGLYCERYL TRANSFERASE"/>
    <property type="match status" value="1"/>
</dbReference>
<evidence type="ECO:0000256" key="6">
    <source>
        <dbReference type="ARBA" id="ARBA00023136"/>
    </source>
</evidence>
<feature type="transmembrane region" description="Helical" evidence="7">
    <location>
        <begin position="122"/>
        <end position="148"/>
    </location>
</feature>
<evidence type="ECO:0000256" key="2">
    <source>
        <dbReference type="ARBA" id="ARBA00022475"/>
    </source>
</evidence>
<protein>
    <submittedName>
        <fullName evidence="8">Phosphatidylglycerol:prolipoprotein diacylglycerol transferase</fullName>
    </submittedName>
</protein>
<accession>A0A2M9BPD6</accession>
<dbReference type="RefSeq" id="WP_100335505.1">
    <property type="nucleotide sequence ID" value="NZ_PGFA01000001.1"/>
</dbReference>
<feature type="transmembrane region" description="Helical" evidence="7">
    <location>
        <begin position="24"/>
        <end position="41"/>
    </location>
</feature>
<feature type="transmembrane region" description="Helical" evidence="7">
    <location>
        <begin position="186"/>
        <end position="204"/>
    </location>
</feature>
<feature type="transmembrane region" description="Helical" evidence="7">
    <location>
        <begin position="296"/>
        <end position="314"/>
    </location>
</feature>
<evidence type="ECO:0000256" key="1">
    <source>
        <dbReference type="ARBA" id="ARBA00007150"/>
    </source>
</evidence>
<dbReference type="EMBL" id="PGFA01000001">
    <property type="protein sequence ID" value="PJJ59815.1"/>
    <property type="molecule type" value="Genomic_DNA"/>
</dbReference>
<organism evidence="8 9">
    <name type="scientific">Hymenobacter chitinivorans DSM 11115</name>
    <dbReference type="NCBI Taxonomy" id="1121954"/>
    <lineage>
        <taxon>Bacteria</taxon>
        <taxon>Pseudomonadati</taxon>
        <taxon>Bacteroidota</taxon>
        <taxon>Cytophagia</taxon>
        <taxon>Cytophagales</taxon>
        <taxon>Hymenobacteraceae</taxon>
        <taxon>Hymenobacter</taxon>
    </lineage>
</organism>
<feature type="transmembrane region" description="Helical" evidence="7">
    <location>
        <begin position="53"/>
        <end position="72"/>
    </location>
</feature>